<reference evidence="3" key="1">
    <citation type="journal article" date="2019" name="Int. J. Syst. Evol. Microbiol.">
        <title>The Global Catalogue of Microorganisms (GCM) 10K type strain sequencing project: providing services to taxonomists for standard genome sequencing and annotation.</title>
        <authorList>
            <consortium name="The Broad Institute Genomics Platform"/>
            <consortium name="The Broad Institute Genome Sequencing Center for Infectious Disease"/>
            <person name="Wu L."/>
            <person name="Ma J."/>
        </authorList>
    </citation>
    <scope>NUCLEOTIDE SEQUENCE [LARGE SCALE GENOMIC DNA]</scope>
    <source>
        <strain evidence="3">CCUG 58411</strain>
    </source>
</reference>
<proteinExistence type="predicted"/>
<sequence>MQNITLKLAVIGALFISAQAQAGWLTVPAAGFGSSAYANCYNAGRTAAAPKGNFGSYPINAAQYPSTGTSDTCWTTAPSTETSLPPLDKSGVAFTGFTVSGSVTRSIPNPTGGASIGSVFDKFWRNPTTNVCVIATRVRMLNVDSDAATGTQLFEVNDVVRSGFSGSGSVSIAYAFPSNLTPITVMSPVYRVGRTFTSVQHRALKYDTLANKALNGTNYLDLPTANSVTTATSGEPTGISSTTTASTTSATQDAVVNSNHVDFTMDAVFTDDDGSTSAYSAVAYVEAPCSADPTEQAGAIRLRQTGQENATLKAIDITGYAIGTP</sequence>
<dbReference type="RefSeq" id="WP_379034840.1">
    <property type="nucleotide sequence ID" value="NZ_JBHTLN010000002.1"/>
</dbReference>
<keyword evidence="1" id="KW-0732">Signal</keyword>
<accession>A0ABW3PG12</accession>
<keyword evidence="3" id="KW-1185">Reference proteome</keyword>
<feature type="signal peptide" evidence="1">
    <location>
        <begin position="1"/>
        <end position="22"/>
    </location>
</feature>
<evidence type="ECO:0000313" key="3">
    <source>
        <dbReference type="Proteomes" id="UP001597206"/>
    </source>
</evidence>
<feature type="chain" id="PRO_5045929894" evidence="1">
    <location>
        <begin position="23"/>
        <end position="325"/>
    </location>
</feature>
<name>A0ABW3PG12_9PROT</name>
<protein>
    <submittedName>
        <fullName evidence="2">Uncharacterized protein</fullName>
    </submittedName>
</protein>
<evidence type="ECO:0000256" key="1">
    <source>
        <dbReference type="SAM" id="SignalP"/>
    </source>
</evidence>
<comment type="caution">
    <text evidence="2">The sequence shown here is derived from an EMBL/GenBank/DDBJ whole genome shotgun (WGS) entry which is preliminary data.</text>
</comment>
<gene>
    <name evidence="2" type="ORF">ACFQ2T_12330</name>
</gene>
<dbReference type="Proteomes" id="UP001597206">
    <property type="component" value="Unassembled WGS sequence"/>
</dbReference>
<dbReference type="EMBL" id="JBHTLN010000002">
    <property type="protein sequence ID" value="MFD1123298.1"/>
    <property type="molecule type" value="Genomic_DNA"/>
</dbReference>
<evidence type="ECO:0000313" key="2">
    <source>
        <dbReference type="EMBL" id="MFD1123298.1"/>
    </source>
</evidence>
<organism evidence="2 3">
    <name type="scientific">Methylophilus flavus</name>
    <dbReference type="NCBI Taxonomy" id="640084"/>
    <lineage>
        <taxon>Bacteria</taxon>
        <taxon>Pseudomonadati</taxon>
        <taxon>Pseudomonadota</taxon>
        <taxon>Betaproteobacteria</taxon>
        <taxon>Nitrosomonadales</taxon>
        <taxon>Methylophilaceae</taxon>
        <taxon>Methylophilus</taxon>
    </lineage>
</organism>